<proteinExistence type="predicted"/>
<organism evidence="1 2">
    <name type="scientific">Candidatus Korarchaeum cryptofilum</name>
    <dbReference type="NCBI Taxonomy" id="498846"/>
    <lineage>
        <taxon>Archaea</taxon>
        <taxon>Thermoproteota</taxon>
        <taxon>Candidatus Korarchaeia</taxon>
        <taxon>Candidatus Korarchaeales</taxon>
        <taxon>Candidatus Korarchaeaceae</taxon>
        <taxon>Candidatus Korarchaeum</taxon>
    </lineage>
</organism>
<dbReference type="Proteomes" id="UP000278149">
    <property type="component" value="Unassembled WGS sequence"/>
</dbReference>
<dbReference type="AlphaFoldDB" id="A0A429G4Q1"/>
<protein>
    <submittedName>
        <fullName evidence="1">Uncharacterized protein</fullName>
    </submittedName>
</protein>
<sequence length="77" mass="8553">MEEASVGDVAKRIVELIKGDDLLKSQPLHRIMLALLLIASTIVDVLKEDNIDLSEDFMDIVRTMLRGDDPLADMMVG</sequence>
<name>A0A429G4Q1_9CREN</name>
<evidence type="ECO:0000313" key="2">
    <source>
        <dbReference type="Proteomes" id="UP000278149"/>
    </source>
</evidence>
<gene>
    <name evidence="1" type="ORF">D9Q81_05300</name>
</gene>
<accession>A0A429G4Q1</accession>
<evidence type="ECO:0000313" key="1">
    <source>
        <dbReference type="EMBL" id="RSN68735.1"/>
    </source>
</evidence>
<reference evidence="1 2" key="1">
    <citation type="submission" date="2018-10" db="EMBL/GenBank/DDBJ databases">
        <title>Co-occurring genomic capacity for anaerobic methane metabolism and dissimilatory sulfite reduction discovered in the Korarchaeota.</title>
        <authorList>
            <person name="Mckay L.J."/>
            <person name="Dlakic M."/>
            <person name="Fields M.W."/>
            <person name="Delmont T.O."/>
            <person name="Eren A.M."/>
            <person name="Jay Z.J."/>
            <person name="Klingelsmith K.B."/>
            <person name="Rusch D.B."/>
            <person name="Inskeep W.P."/>
        </authorList>
    </citation>
    <scope>NUCLEOTIDE SEQUENCE [LARGE SCALE GENOMIC DNA]</scope>
    <source>
        <strain evidence="1 2">WS</strain>
    </source>
</reference>
<dbReference type="EMBL" id="RCOR01000025">
    <property type="protein sequence ID" value="RSN68735.1"/>
    <property type="molecule type" value="Genomic_DNA"/>
</dbReference>
<dbReference type="RefSeq" id="WP_125741798.1">
    <property type="nucleotide sequence ID" value="NZ_RCOR01000025.1"/>
</dbReference>
<comment type="caution">
    <text evidence="1">The sequence shown here is derived from an EMBL/GenBank/DDBJ whole genome shotgun (WGS) entry which is preliminary data.</text>
</comment>